<gene>
    <name evidence="1" type="ORF">L1987_57550</name>
</gene>
<dbReference type="Proteomes" id="UP001056120">
    <property type="component" value="Linkage Group LG19"/>
</dbReference>
<reference evidence="2" key="1">
    <citation type="journal article" date="2022" name="Mol. Ecol. Resour.">
        <title>The genomes of chicory, endive, great burdock and yacon provide insights into Asteraceae palaeo-polyploidization history and plant inulin production.</title>
        <authorList>
            <person name="Fan W."/>
            <person name="Wang S."/>
            <person name="Wang H."/>
            <person name="Wang A."/>
            <person name="Jiang F."/>
            <person name="Liu H."/>
            <person name="Zhao H."/>
            <person name="Xu D."/>
            <person name="Zhang Y."/>
        </authorList>
    </citation>
    <scope>NUCLEOTIDE SEQUENCE [LARGE SCALE GENOMIC DNA]</scope>
    <source>
        <strain evidence="2">cv. Yunnan</strain>
    </source>
</reference>
<proteinExistence type="predicted"/>
<evidence type="ECO:0000313" key="2">
    <source>
        <dbReference type="Proteomes" id="UP001056120"/>
    </source>
</evidence>
<comment type="caution">
    <text evidence="1">The sequence shown here is derived from an EMBL/GenBank/DDBJ whole genome shotgun (WGS) entry which is preliminary data.</text>
</comment>
<keyword evidence="2" id="KW-1185">Reference proteome</keyword>
<dbReference type="EMBL" id="CM042036">
    <property type="protein sequence ID" value="KAI3744469.1"/>
    <property type="molecule type" value="Genomic_DNA"/>
</dbReference>
<organism evidence="1 2">
    <name type="scientific">Smallanthus sonchifolius</name>
    <dbReference type="NCBI Taxonomy" id="185202"/>
    <lineage>
        <taxon>Eukaryota</taxon>
        <taxon>Viridiplantae</taxon>
        <taxon>Streptophyta</taxon>
        <taxon>Embryophyta</taxon>
        <taxon>Tracheophyta</taxon>
        <taxon>Spermatophyta</taxon>
        <taxon>Magnoliopsida</taxon>
        <taxon>eudicotyledons</taxon>
        <taxon>Gunneridae</taxon>
        <taxon>Pentapetalae</taxon>
        <taxon>asterids</taxon>
        <taxon>campanulids</taxon>
        <taxon>Asterales</taxon>
        <taxon>Asteraceae</taxon>
        <taxon>Asteroideae</taxon>
        <taxon>Heliantheae alliance</taxon>
        <taxon>Millerieae</taxon>
        <taxon>Smallanthus</taxon>
    </lineage>
</organism>
<sequence>MSTDGQLVVMRYANTEWGTDFSTPGDGCRPPSRCGKLGLCSTGGCSCPRGFRTAPVSGCSLSDKLLSLPESCGDPVRNGVGLSTCKALCSASCSCLAFFYGNQSGSCHLIENHMGSITSTSNNITDDKLGFIKTISSSSSSQNQDDNSNSDFTVVGLILLPATGVLAASVFAIWMSRRTKNNKMKQNSKKLDDNSYSDDLEMFSIAGLPVRFDHEDLVEATVNFSRKNCVQPLSHGSGNPSTSTDGQSSISSGSHNHPRACAFYFPLQAFEMHEEGQYLDLVELRLAGRVTSNEAEKLVKAALRCLHKDPALRPVMANVVAMLEGTLPVSEPRLESLNFLRVYGRRFTEPSTVVTRAEIKVPSGFMVVTNDSSSPTASPNSFSYMSSQQVSGPR</sequence>
<reference evidence="1 2" key="2">
    <citation type="journal article" date="2022" name="Mol. Ecol. Resour.">
        <title>The genomes of chicory, endive, great burdock and yacon provide insights into Asteraceae paleo-polyploidization history and plant inulin production.</title>
        <authorList>
            <person name="Fan W."/>
            <person name="Wang S."/>
            <person name="Wang H."/>
            <person name="Wang A."/>
            <person name="Jiang F."/>
            <person name="Liu H."/>
            <person name="Zhao H."/>
            <person name="Xu D."/>
            <person name="Zhang Y."/>
        </authorList>
    </citation>
    <scope>NUCLEOTIDE SEQUENCE [LARGE SCALE GENOMIC DNA]</scope>
    <source>
        <strain evidence="2">cv. Yunnan</strain>
        <tissue evidence="1">Leaves</tissue>
    </source>
</reference>
<name>A0ACB9DCX5_9ASTR</name>
<evidence type="ECO:0000313" key="1">
    <source>
        <dbReference type="EMBL" id="KAI3744469.1"/>
    </source>
</evidence>
<protein>
    <submittedName>
        <fullName evidence="1">Uncharacterized protein</fullName>
    </submittedName>
</protein>
<accession>A0ACB9DCX5</accession>